<proteinExistence type="inferred from homology"/>
<name>A0A381RMA8_9ZZZZ</name>
<keyword evidence="8" id="KW-0520">NAD</keyword>
<evidence type="ECO:0000313" key="11">
    <source>
        <dbReference type="EMBL" id="SUZ92129.1"/>
    </source>
</evidence>
<dbReference type="PANTHER" id="PTHR42904">
    <property type="entry name" value="NUDIX HYDROLASE, NUDC SUBFAMILY"/>
    <property type="match status" value="1"/>
</dbReference>
<keyword evidence="6" id="KW-0378">Hydrolase</keyword>
<comment type="similarity">
    <text evidence="3">Belongs to the Nudix hydrolase family. NudC subfamily.</text>
</comment>
<comment type="catalytic activity">
    <reaction evidence="9">
        <text>a 5'-end NAD(+)-phospho-ribonucleoside in mRNA + H2O = a 5'-end phospho-adenosine-phospho-ribonucleoside in mRNA + beta-nicotinamide D-ribonucleotide + 2 H(+)</text>
        <dbReference type="Rhea" id="RHEA:60876"/>
        <dbReference type="Rhea" id="RHEA-COMP:15698"/>
        <dbReference type="Rhea" id="RHEA-COMP:15719"/>
        <dbReference type="ChEBI" id="CHEBI:14649"/>
        <dbReference type="ChEBI" id="CHEBI:15377"/>
        <dbReference type="ChEBI" id="CHEBI:15378"/>
        <dbReference type="ChEBI" id="CHEBI:144029"/>
        <dbReference type="ChEBI" id="CHEBI:144051"/>
    </reaction>
    <physiologicalReaction direction="left-to-right" evidence="9">
        <dbReference type="Rhea" id="RHEA:60877"/>
    </physiologicalReaction>
</comment>
<dbReference type="CDD" id="cd03429">
    <property type="entry name" value="NUDIX_NADH_pyrophosphatase_Nudt13"/>
    <property type="match status" value="1"/>
</dbReference>
<dbReference type="GO" id="GO:0019677">
    <property type="term" value="P:NAD+ catabolic process"/>
    <property type="evidence" value="ECO:0007669"/>
    <property type="project" value="TreeGrafter"/>
</dbReference>
<dbReference type="EC" id="3.6.1.22" evidence="4"/>
<keyword evidence="5" id="KW-0479">Metal-binding</keyword>
<dbReference type="InterPro" id="IPR015797">
    <property type="entry name" value="NUDIX_hydrolase-like_dom_sf"/>
</dbReference>
<dbReference type="InterPro" id="IPR049734">
    <property type="entry name" value="NudC-like_C"/>
</dbReference>
<dbReference type="SUPFAM" id="SSF55811">
    <property type="entry name" value="Nudix"/>
    <property type="match status" value="1"/>
</dbReference>
<dbReference type="Gene3D" id="3.90.79.20">
    <property type="match status" value="1"/>
</dbReference>
<accession>A0A381RMA8</accession>
<dbReference type="Pfam" id="PF09296">
    <property type="entry name" value="NUDIX-like"/>
    <property type="match status" value="1"/>
</dbReference>
<dbReference type="AlphaFoldDB" id="A0A381RMA8"/>
<comment type="cofactor">
    <cofactor evidence="2">
        <name>Zn(2+)</name>
        <dbReference type="ChEBI" id="CHEBI:29105"/>
    </cofactor>
</comment>
<evidence type="ECO:0000256" key="8">
    <source>
        <dbReference type="ARBA" id="ARBA00023027"/>
    </source>
</evidence>
<dbReference type="InterPro" id="IPR050241">
    <property type="entry name" value="NAD-cap_RNA_hydrolase_NudC"/>
</dbReference>
<dbReference type="Pfam" id="PF09297">
    <property type="entry name" value="Zn_ribbon_NUD"/>
    <property type="match status" value="1"/>
</dbReference>
<feature type="non-terminal residue" evidence="11">
    <location>
        <position position="1"/>
    </location>
</feature>
<comment type="cofactor">
    <cofactor evidence="1">
        <name>Mg(2+)</name>
        <dbReference type="ChEBI" id="CHEBI:18420"/>
    </cofactor>
</comment>
<evidence type="ECO:0000256" key="2">
    <source>
        <dbReference type="ARBA" id="ARBA00001947"/>
    </source>
</evidence>
<evidence type="ECO:0000256" key="3">
    <source>
        <dbReference type="ARBA" id="ARBA00009595"/>
    </source>
</evidence>
<sequence>VKVYPNIFSNNPLDRVSDLRSDPQWVSDTMSKDHALVTPFWRGKPFVSKIRNLTSGNNDANQSSPAWFPFDFFKKRILEQCEIIFLGLLNEPKDMAFFSIDISEISNPEEELGLKDFGSFEDLMLLAPQAIDPGELAMLGQAKGIFEWNNSHKFCSKCGGKSDMHEAGYKRICNNCSTEHFPRTDPVVIMLAKYKGTAFLGRQKRFPPGMYSALAGFIEHGESIEEAVARELKEEAGIKILDAKYHSSQPWPFPNSLMIGCIADAESNQFKLDEVELDEGRWFNREELRDALNGGSKTDFFVPPPMAIAHHLVKAFVEQD</sequence>
<evidence type="ECO:0000256" key="5">
    <source>
        <dbReference type="ARBA" id="ARBA00022723"/>
    </source>
</evidence>
<dbReference type="GO" id="GO:0005829">
    <property type="term" value="C:cytosol"/>
    <property type="evidence" value="ECO:0007669"/>
    <property type="project" value="TreeGrafter"/>
</dbReference>
<evidence type="ECO:0000256" key="4">
    <source>
        <dbReference type="ARBA" id="ARBA00012381"/>
    </source>
</evidence>
<dbReference type="InterPro" id="IPR020084">
    <property type="entry name" value="NUDIX_hydrolase_CS"/>
</dbReference>
<dbReference type="GO" id="GO:0005777">
    <property type="term" value="C:peroxisome"/>
    <property type="evidence" value="ECO:0007669"/>
    <property type="project" value="TreeGrafter"/>
</dbReference>
<dbReference type="GO" id="GO:0046872">
    <property type="term" value="F:metal ion binding"/>
    <property type="evidence" value="ECO:0007669"/>
    <property type="project" value="UniProtKB-KW"/>
</dbReference>
<organism evidence="11">
    <name type="scientific">marine metagenome</name>
    <dbReference type="NCBI Taxonomy" id="408172"/>
    <lineage>
        <taxon>unclassified sequences</taxon>
        <taxon>metagenomes</taxon>
        <taxon>ecological metagenomes</taxon>
    </lineage>
</organism>
<dbReference type="PROSITE" id="PS51462">
    <property type="entry name" value="NUDIX"/>
    <property type="match status" value="1"/>
</dbReference>
<evidence type="ECO:0000256" key="7">
    <source>
        <dbReference type="ARBA" id="ARBA00022842"/>
    </source>
</evidence>
<evidence type="ECO:0000256" key="1">
    <source>
        <dbReference type="ARBA" id="ARBA00001946"/>
    </source>
</evidence>
<dbReference type="NCBIfam" id="NF001299">
    <property type="entry name" value="PRK00241.1"/>
    <property type="match status" value="1"/>
</dbReference>
<dbReference type="GO" id="GO:0006742">
    <property type="term" value="P:NADP+ catabolic process"/>
    <property type="evidence" value="ECO:0007669"/>
    <property type="project" value="TreeGrafter"/>
</dbReference>
<dbReference type="PANTHER" id="PTHR42904:SF6">
    <property type="entry name" value="NAD-CAPPED RNA HYDROLASE NUDT12"/>
    <property type="match status" value="1"/>
</dbReference>
<dbReference type="InterPro" id="IPR015376">
    <property type="entry name" value="Znr_NADH_PPase"/>
</dbReference>
<dbReference type="GO" id="GO:0035529">
    <property type="term" value="F:NADH pyrophosphatase activity"/>
    <property type="evidence" value="ECO:0007669"/>
    <property type="project" value="TreeGrafter"/>
</dbReference>
<keyword evidence="7" id="KW-0460">Magnesium</keyword>
<dbReference type="Gene3D" id="3.90.79.10">
    <property type="entry name" value="Nucleoside Triphosphate Pyrophosphohydrolase"/>
    <property type="match status" value="1"/>
</dbReference>
<dbReference type="InterPro" id="IPR000086">
    <property type="entry name" value="NUDIX_hydrolase_dom"/>
</dbReference>
<evidence type="ECO:0000256" key="6">
    <source>
        <dbReference type="ARBA" id="ARBA00022801"/>
    </source>
</evidence>
<protein>
    <recommendedName>
        <fullName evidence="4">NAD(+) diphosphatase</fullName>
        <ecNumber evidence="4">3.6.1.22</ecNumber>
    </recommendedName>
</protein>
<gene>
    <name evidence="11" type="ORF">METZ01_LOCUS44983</name>
</gene>
<reference evidence="11" key="1">
    <citation type="submission" date="2018-05" db="EMBL/GenBank/DDBJ databases">
        <authorList>
            <person name="Lanie J.A."/>
            <person name="Ng W.-L."/>
            <person name="Kazmierczak K.M."/>
            <person name="Andrzejewski T.M."/>
            <person name="Davidsen T.M."/>
            <person name="Wayne K.J."/>
            <person name="Tettelin H."/>
            <person name="Glass J.I."/>
            <person name="Rusch D."/>
            <person name="Podicherti R."/>
            <person name="Tsui H.-C.T."/>
            <person name="Winkler M.E."/>
        </authorList>
    </citation>
    <scope>NUCLEOTIDE SEQUENCE</scope>
</reference>
<evidence type="ECO:0000256" key="9">
    <source>
        <dbReference type="ARBA" id="ARBA00023679"/>
    </source>
</evidence>
<dbReference type="PROSITE" id="PS00893">
    <property type="entry name" value="NUDIX_BOX"/>
    <property type="match status" value="1"/>
</dbReference>
<evidence type="ECO:0000259" key="10">
    <source>
        <dbReference type="PROSITE" id="PS51462"/>
    </source>
</evidence>
<feature type="domain" description="Nudix hydrolase" evidence="10">
    <location>
        <begin position="182"/>
        <end position="308"/>
    </location>
</feature>
<dbReference type="Pfam" id="PF00293">
    <property type="entry name" value="NUDIX"/>
    <property type="match status" value="1"/>
</dbReference>
<dbReference type="InterPro" id="IPR015375">
    <property type="entry name" value="NADH_PPase-like_N"/>
</dbReference>
<dbReference type="EMBL" id="UINC01002034">
    <property type="protein sequence ID" value="SUZ92129.1"/>
    <property type="molecule type" value="Genomic_DNA"/>
</dbReference>